<proteinExistence type="predicted"/>
<evidence type="ECO:0000313" key="2">
    <source>
        <dbReference type="Proteomes" id="UP000831304"/>
    </source>
</evidence>
<dbReference type="Proteomes" id="UP000831304">
    <property type="component" value="Chromosome"/>
</dbReference>
<name>A0ABY4AVX3_9MICO</name>
<reference evidence="1 2" key="1">
    <citation type="submission" date="2022-03" db="EMBL/GenBank/DDBJ databases">
        <title>Agromyces sp. isolated from the gut of P. brevitarsis seulensis larvae.</title>
        <authorList>
            <person name="Won M."/>
            <person name="Kwon S.-W."/>
        </authorList>
    </citation>
    <scope>NUCLEOTIDE SEQUENCE [LARGE SCALE GENOMIC DNA]</scope>
    <source>
        <strain evidence="1 2">KACC 16215</strain>
    </source>
</reference>
<accession>A0ABY4AVX3</accession>
<sequence length="356" mass="38366">MEHLDRPARTAQHAATPRDWTVDLASEDPHEARRAAAELIDETVRAVRGLRARMGLGDADVQDAIGETLLELAKRLEAGHPVPGAIVQRVATTVCSRFVNGPVRHETAKALRILKERVATEEAVLGRALSSRAVAALAEEVRLGPDFNPRHRPVERFHLVEGFSKPLSIDRYDADVVDVLLSRALDARTSTDGTADAAAAGLAGAAAGGACDRLLDRLERGRVTRREAKLELWGAVAADEELPRPTRGRLDRRLAADLQAYVEGLPEGVVTACRERLEGRETRAVFALFAPFAELDEPQKDAIAEALARRGGFATRIWASAVAQAQLPAHEWSGGAGFPQTGAMRPPIRTVAGARA</sequence>
<evidence type="ECO:0008006" key="3">
    <source>
        <dbReference type="Google" id="ProtNLM"/>
    </source>
</evidence>
<keyword evidence="2" id="KW-1185">Reference proteome</keyword>
<gene>
    <name evidence="1" type="ORF">MTP13_06050</name>
</gene>
<organism evidence="1 2">
    <name type="scientific">Agromyces soli</name>
    <dbReference type="NCBI Taxonomy" id="659012"/>
    <lineage>
        <taxon>Bacteria</taxon>
        <taxon>Bacillati</taxon>
        <taxon>Actinomycetota</taxon>
        <taxon>Actinomycetes</taxon>
        <taxon>Micrococcales</taxon>
        <taxon>Microbacteriaceae</taxon>
        <taxon>Agromyces</taxon>
    </lineage>
</organism>
<dbReference type="RefSeq" id="WP_243570176.1">
    <property type="nucleotide sequence ID" value="NZ_BAAARD010000002.1"/>
</dbReference>
<evidence type="ECO:0000313" key="1">
    <source>
        <dbReference type="EMBL" id="UOE27342.1"/>
    </source>
</evidence>
<dbReference type="EMBL" id="CP094533">
    <property type="protein sequence ID" value="UOE27342.1"/>
    <property type="molecule type" value="Genomic_DNA"/>
</dbReference>
<protein>
    <recommendedName>
        <fullName evidence="3">DUF222 domain-containing protein</fullName>
    </recommendedName>
</protein>